<evidence type="ECO:0000313" key="3">
    <source>
        <dbReference type="Proteomes" id="UP000037178"/>
    </source>
</evidence>
<protein>
    <recommendedName>
        <fullName evidence="4">PAS domain-containing protein</fullName>
    </recommendedName>
</protein>
<comment type="caution">
    <text evidence="2">The sequence shown here is derived from an EMBL/GenBank/DDBJ whole genome shotgun (WGS) entry which is preliminary data.</text>
</comment>
<dbReference type="Pfam" id="PF07310">
    <property type="entry name" value="PAS_5"/>
    <property type="match status" value="1"/>
</dbReference>
<accession>A0A0J9GUJ5</accession>
<feature type="compositionally biased region" description="Basic and acidic residues" evidence="1">
    <location>
        <begin position="216"/>
        <end position="232"/>
    </location>
</feature>
<evidence type="ECO:0000313" key="2">
    <source>
        <dbReference type="EMBL" id="KMW57263.1"/>
    </source>
</evidence>
<evidence type="ECO:0000256" key="1">
    <source>
        <dbReference type="SAM" id="MobiDB-lite"/>
    </source>
</evidence>
<dbReference type="Proteomes" id="UP000037178">
    <property type="component" value="Unassembled WGS sequence"/>
</dbReference>
<dbReference type="AlphaFoldDB" id="A0A0J9GUJ5"/>
<dbReference type="EMBL" id="LFTY01000002">
    <property type="protein sequence ID" value="KMW57263.1"/>
    <property type="molecule type" value="Genomic_DNA"/>
</dbReference>
<organism evidence="2 3">
    <name type="scientific">Candidatus Rhodobacter oscarellae</name>
    <dbReference type="NCBI Taxonomy" id="1675527"/>
    <lineage>
        <taxon>Bacteria</taxon>
        <taxon>Pseudomonadati</taxon>
        <taxon>Pseudomonadota</taxon>
        <taxon>Alphaproteobacteria</taxon>
        <taxon>Rhodobacterales</taxon>
        <taxon>Rhodobacter group</taxon>
        <taxon>Rhodobacter</taxon>
    </lineage>
</organism>
<evidence type="ECO:0008006" key="4">
    <source>
        <dbReference type="Google" id="ProtNLM"/>
    </source>
</evidence>
<reference evidence="2 3" key="1">
    <citation type="submission" date="2015-06" db="EMBL/GenBank/DDBJ databases">
        <title>Draft genome sequence of an Alphaproteobacteria species associated to the Mediterranean sponge Oscarella lobularis.</title>
        <authorList>
            <person name="Jourda C."/>
            <person name="Santini S."/>
            <person name="Claverie J.-M."/>
        </authorList>
    </citation>
    <scope>NUCLEOTIDE SEQUENCE [LARGE SCALE GENOMIC DNA]</scope>
    <source>
        <strain evidence="2">IGS</strain>
    </source>
</reference>
<keyword evidence="3" id="KW-1185">Reference proteome</keyword>
<feature type="region of interest" description="Disordered" evidence="1">
    <location>
        <begin position="187"/>
        <end position="232"/>
    </location>
</feature>
<dbReference type="PATRIC" id="fig|1675527.3.peg.2340"/>
<name>A0A0J9GUJ5_9RHOB</name>
<sequence>MEFGRDTIGKILSFGTQAMEMKFPAIKQVDAYWEGLRDGRLMPNRAEVDPRGLENALEFALMLEMVAPGVARIRVAGMHLSDILGMEVRGMPLTAFFEPAARGKVADILQRVSQRPEVAEVQLSSPAGIGRPAINARLYLAPLSNEGRGGSRLLGCLQSHGGIGRTPRRFTVADVHTRRIVAAAGAKSFDEPQSIAPKTKPELAEAPSLFQPAPDARLKETKHPHLKLVKSD</sequence>
<proteinExistence type="predicted"/>
<gene>
    <name evidence="2" type="ORF">AIOL_002224</name>
</gene>
<dbReference type="InterPro" id="IPR009922">
    <property type="entry name" value="DUF1457"/>
</dbReference>
<dbReference type="STRING" id="1675527.AIOL_002224"/>